<sequence>MGDKSPRTLCRPPPRNSRNNRRRIAAVKPSLKTDKAEDTQAPKVLGIQWETARDKLVIRCNTPRIGDYKTHSLKDEATIYDSLGWLLPLHNREQEVEERIDAPDDTPTQKQQPDANERRTNQNHEQNLHALPENILQIRGVGKKVGKHAELLLEAQINTVVQLQKQKSEPKEEEAKEDTLDIADEQNTLILLGNYDVHQAPPECAGSQHPINVGQRSIRRYKRGAGLMTNQSYHFAGH</sequence>
<dbReference type="Proteomes" id="UP001176961">
    <property type="component" value="Unassembled WGS sequence"/>
</dbReference>
<dbReference type="EMBL" id="CATQJL010000305">
    <property type="protein sequence ID" value="CAJ0601839.1"/>
    <property type="molecule type" value="Genomic_DNA"/>
</dbReference>
<evidence type="ECO:0000313" key="2">
    <source>
        <dbReference type="EMBL" id="CAJ0601839.1"/>
    </source>
</evidence>
<feature type="region of interest" description="Disordered" evidence="1">
    <location>
        <begin position="1"/>
        <end position="39"/>
    </location>
</feature>
<keyword evidence="3" id="KW-1185">Reference proteome</keyword>
<organism evidence="2 3">
    <name type="scientific">Cylicocyclus nassatus</name>
    <name type="common">Nematode worm</name>
    <dbReference type="NCBI Taxonomy" id="53992"/>
    <lineage>
        <taxon>Eukaryota</taxon>
        <taxon>Metazoa</taxon>
        <taxon>Ecdysozoa</taxon>
        <taxon>Nematoda</taxon>
        <taxon>Chromadorea</taxon>
        <taxon>Rhabditida</taxon>
        <taxon>Rhabditina</taxon>
        <taxon>Rhabditomorpha</taxon>
        <taxon>Strongyloidea</taxon>
        <taxon>Strongylidae</taxon>
        <taxon>Cylicocyclus</taxon>
    </lineage>
</organism>
<comment type="caution">
    <text evidence="2">The sequence shown here is derived from an EMBL/GenBank/DDBJ whole genome shotgun (WGS) entry which is preliminary data.</text>
</comment>
<name>A0AA36H0M2_CYLNA</name>
<dbReference type="AlphaFoldDB" id="A0AA36H0M2"/>
<protein>
    <submittedName>
        <fullName evidence="2">Uncharacterized protein</fullName>
    </submittedName>
</protein>
<reference evidence="2" key="1">
    <citation type="submission" date="2023-07" db="EMBL/GenBank/DDBJ databases">
        <authorList>
            <consortium name="CYATHOMIX"/>
        </authorList>
    </citation>
    <scope>NUCLEOTIDE SEQUENCE</scope>
    <source>
        <strain evidence="2">N/A</strain>
    </source>
</reference>
<proteinExistence type="predicted"/>
<evidence type="ECO:0000313" key="3">
    <source>
        <dbReference type="Proteomes" id="UP001176961"/>
    </source>
</evidence>
<accession>A0AA36H0M2</accession>
<gene>
    <name evidence="2" type="ORF">CYNAS_LOCUS13822</name>
</gene>
<evidence type="ECO:0000256" key="1">
    <source>
        <dbReference type="SAM" id="MobiDB-lite"/>
    </source>
</evidence>
<feature type="region of interest" description="Disordered" evidence="1">
    <location>
        <begin position="96"/>
        <end position="131"/>
    </location>
</feature>